<dbReference type="Gene3D" id="2.30.29.30">
    <property type="entry name" value="Pleckstrin-homology domain (PH domain)/Phosphotyrosine-binding domain (PTB)"/>
    <property type="match status" value="1"/>
</dbReference>
<evidence type="ECO:0000256" key="4">
    <source>
        <dbReference type="ARBA" id="ARBA00022443"/>
    </source>
</evidence>
<evidence type="ECO:0000256" key="3">
    <source>
        <dbReference type="ARBA" id="ARBA00020728"/>
    </source>
</evidence>
<feature type="compositionally biased region" description="Pro residues" evidence="7">
    <location>
        <begin position="592"/>
        <end position="618"/>
    </location>
</feature>
<feature type="compositionally biased region" description="Low complexity" evidence="7">
    <location>
        <begin position="345"/>
        <end position="363"/>
    </location>
</feature>
<dbReference type="SUPFAM" id="SSF50044">
    <property type="entry name" value="SH3-domain"/>
    <property type="match status" value="2"/>
</dbReference>
<dbReference type="GO" id="GO:0005509">
    <property type="term" value="F:calcium ion binding"/>
    <property type="evidence" value="ECO:0007669"/>
    <property type="project" value="InterPro"/>
</dbReference>
<dbReference type="CDD" id="cd00174">
    <property type="entry name" value="SH3"/>
    <property type="match status" value="2"/>
</dbReference>
<feature type="compositionally biased region" description="Basic and acidic residues" evidence="7">
    <location>
        <begin position="419"/>
        <end position="428"/>
    </location>
</feature>
<keyword evidence="5" id="KW-0963">Cytoplasm</keyword>
<dbReference type="Pfam" id="PF02205">
    <property type="entry name" value="WH2"/>
    <property type="match status" value="1"/>
</dbReference>
<evidence type="ECO:0000259" key="11">
    <source>
        <dbReference type="PROSITE" id="PS50031"/>
    </source>
</evidence>
<evidence type="ECO:0000313" key="15">
    <source>
        <dbReference type="Proteomes" id="UP000289152"/>
    </source>
</evidence>
<keyword evidence="4 6" id="KW-0728">SH3 domain</keyword>
<dbReference type="PROSITE" id="PS50003">
    <property type="entry name" value="PH_DOMAIN"/>
    <property type="match status" value="1"/>
</dbReference>
<feature type="compositionally biased region" description="Low complexity" evidence="7">
    <location>
        <begin position="1080"/>
        <end position="1093"/>
    </location>
</feature>
<dbReference type="PANTHER" id="PTHR46006:SF6">
    <property type="entry name" value="INTERSECTIN-2 ISOFORM X1"/>
    <property type="match status" value="1"/>
</dbReference>
<dbReference type="InterPro" id="IPR003124">
    <property type="entry name" value="WH2_dom"/>
</dbReference>
<dbReference type="CDD" id="cd00052">
    <property type="entry name" value="EH"/>
    <property type="match status" value="1"/>
</dbReference>
<dbReference type="OrthoDB" id="1716625at2759"/>
<feature type="region of interest" description="Disordered" evidence="7">
    <location>
        <begin position="343"/>
        <end position="389"/>
    </location>
</feature>
<dbReference type="InterPro" id="IPR001452">
    <property type="entry name" value="SH3_domain"/>
</dbReference>
<dbReference type="GO" id="GO:0035556">
    <property type="term" value="P:intracellular signal transduction"/>
    <property type="evidence" value="ECO:0007669"/>
    <property type="project" value="InterPro"/>
</dbReference>
<gene>
    <name evidence="14" type="ORF">M231_02985</name>
</gene>
<accession>A0A4Q1BPV1</accession>
<dbReference type="CDD" id="cd00160">
    <property type="entry name" value="RhoGEF"/>
    <property type="match status" value="1"/>
</dbReference>
<feature type="compositionally biased region" description="Pro residues" evidence="7">
    <location>
        <begin position="1009"/>
        <end position="1023"/>
    </location>
</feature>
<evidence type="ECO:0000259" key="13">
    <source>
        <dbReference type="PROSITE" id="PS51082"/>
    </source>
</evidence>
<dbReference type="Pfam" id="PF00621">
    <property type="entry name" value="RhoGEF"/>
    <property type="match status" value="1"/>
</dbReference>
<dbReference type="Proteomes" id="UP000289152">
    <property type="component" value="Unassembled WGS sequence"/>
</dbReference>
<dbReference type="InterPro" id="IPR000219">
    <property type="entry name" value="DH_dom"/>
</dbReference>
<evidence type="ECO:0000259" key="8">
    <source>
        <dbReference type="PROSITE" id="PS50002"/>
    </source>
</evidence>
<dbReference type="InterPro" id="IPR035899">
    <property type="entry name" value="DBL_dom_sf"/>
</dbReference>
<evidence type="ECO:0000259" key="12">
    <source>
        <dbReference type="PROSITE" id="PS50222"/>
    </source>
</evidence>
<dbReference type="GO" id="GO:0005737">
    <property type="term" value="C:cytoplasm"/>
    <property type="evidence" value="ECO:0007669"/>
    <property type="project" value="UniProtKB-SubCell"/>
</dbReference>
<feature type="compositionally biased region" description="Pro residues" evidence="7">
    <location>
        <begin position="912"/>
        <end position="929"/>
    </location>
</feature>
<dbReference type="PROSITE" id="PS50031">
    <property type="entry name" value="EH"/>
    <property type="match status" value="1"/>
</dbReference>
<evidence type="ECO:0000256" key="1">
    <source>
        <dbReference type="ARBA" id="ARBA00004496"/>
    </source>
</evidence>
<dbReference type="STRING" id="5217.A0A4Q1BPV1"/>
<dbReference type="SMART" id="SM00027">
    <property type="entry name" value="EH"/>
    <property type="match status" value="1"/>
</dbReference>
<evidence type="ECO:0000256" key="7">
    <source>
        <dbReference type="SAM" id="MobiDB-lite"/>
    </source>
</evidence>
<evidence type="ECO:0000259" key="10">
    <source>
        <dbReference type="PROSITE" id="PS50010"/>
    </source>
</evidence>
<feature type="region of interest" description="Disordered" evidence="7">
    <location>
        <begin position="1557"/>
        <end position="1598"/>
    </location>
</feature>
<feature type="compositionally biased region" description="Basic and acidic residues" evidence="7">
    <location>
        <begin position="479"/>
        <end position="591"/>
    </location>
</feature>
<feature type="region of interest" description="Disordered" evidence="7">
    <location>
        <begin position="419"/>
        <end position="438"/>
    </location>
</feature>
<evidence type="ECO:0000256" key="2">
    <source>
        <dbReference type="ARBA" id="ARBA00015110"/>
    </source>
</evidence>
<dbReference type="SUPFAM" id="SSF48065">
    <property type="entry name" value="DBL homology domain (DH-domain)"/>
    <property type="match status" value="1"/>
</dbReference>
<dbReference type="InParanoid" id="A0A4Q1BPV1"/>
<feature type="compositionally biased region" description="Pro residues" evidence="7">
    <location>
        <begin position="721"/>
        <end position="731"/>
    </location>
</feature>
<feature type="compositionally biased region" description="Pro residues" evidence="7">
    <location>
        <begin position="748"/>
        <end position="762"/>
    </location>
</feature>
<dbReference type="Gene3D" id="1.20.900.10">
    <property type="entry name" value="Dbl homology (DH) domain"/>
    <property type="match status" value="1"/>
</dbReference>
<dbReference type="GO" id="GO:0005085">
    <property type="term" value="F:guanyl-nucleotide exchange factor activity"/>
    <property type="evidence" value="ECO:0007669"/>
    <property type="project" value="InterPro"/>
</dbReference>
<feature type="compositionally biased region" description="Basic and acidic residues" evidence="7">
    <location>
        <begin position="642"/>
        <end position="652"/>
    </location>
</feature>
<feature type="compositionally biased region" description="Pro residues" evidence="7">
    <location>
        <begin position="842"/>
        <end position="857"/>
    </location>
</feature>
<dbReference type="SUPFAM" id="SSF47473">
    <property type="entry name" value="EF-hand"/>
    <property type="match status" value="1"/>
</dbReference>
<comment type="subcellular location">
    <subcellularLocation>
        <location evidence="1">Cytoplasm</location>
    </subcellularLocation>
</comment>
<dbReference type="PROSITE" id="PS50002">
    <property type="entry name" value="SH3"/>
    <property type="match status" value="1"/>
</dbReference>
<feature type="compositionally biased region" description="Low complexity" evidence="7">
    <location>
        <begin position="1"/>
        <end position="16"/>
    </location>
</feature>
<feature type="domain" description="PH" evidence="9">
    <location>
        <begin position="1905"/>
        <end position="1993"/>
    </location>
</feature>
<feature type="compositionally biased region" description="Low complexity" evidence="7">
    <location>
        <begin position="732"/>
        <end position="747"/>
    </location>
</feature>
<dbReference type="PANTHER" id="PTHR46006">
    <property type="entry name" value="RHO GUANINE NUCLEOTIDE EXCHANGE FACTOR AT 64C, ISOFORM A"/>
    <property type="match status" value="1"/>
</dbReference>
<dbReference type="Pfam" id="PF12763">
    <property type="entry name" value="EH"/>
    <property type="match status" value="1"/>
</dbReference>
<evidence type="ECO:0000256" key="5">
    <source>
        <dbReference type="ARBA" id="ARBA00022490"/>
    </source>
</evidence>
<feature type="compositionally biased region" description="Low complexity" evidence="7">
    <location>
        <begin position="930"/>
        <end position="946"/>
    </location>
</feature>
<dbReference type="InterPro" id="IPR002048">
    <property type="entry name" value="EF_hand_dom"/>
</dbReference>
<feature type="region of interest" description="Disordered" evidence="7">
    <location>
        <begin position="1637"/>
        <end position="1666"/>
    </location>
</feature>
<feature type="compositionally biased region" description="Acidic residues" evidence="7">
    <location>
        <begin position="951"/>
        <end position="970"/>
    </location>
</feature>
<feature type="domain" description="SH3" evidence="8">
    <location>
        <begin position="1243"/>
        <end position="1302"/>
    </location>
</feature>
<dbReference type="InterPro" id="IPR011992">
    <property type="entry name" value="EF-hand-dom_pair"/>
</dbReference>
<evidence type="ECO:0000259" key="9">
    <source>
        <dbReference type="PROSITE" id="PS50003"/>
    </source>
</evidence>
<feature type="region of interest" description="Disordered" evidence="7">
    <location>
        <begin position="479"/>
        <end position="976"/>
    </location>
</feature>
<feature type="domain" description="DH" evidence="10">
    <location>
        <begin position="1686"/>
        <end position="1867"/>
    </location>
</feature>
<dbReference type="InterPro" id="IPR036028">
    <property type="entry name" value="SH3-like_dom_sf"/>
</dbReference>
<feature type="compositionally biased region" description="Basic and acidic residues" evidence="7">
    <location>
        <begin position="1647"/>
        <end position="1664"/>
    </location>
</feature>
<feature type="compositionally biased region" description="Low complexity" evidence="7">
    <location>
        <begin position="995"/>
        <end position="1008"/>
    </location>
</feature>
<evidence type="ECO:0000256" key="6">
    <source>
        <dbReference type="PROSITE-ProRule" id="PRU00192"/>
    </source>
</evidence>
<evidence type="ECO:0000313" key="14">
    <source>
        <dbReference type="EMBL" id="RXK39792.1"/>
    </source>
</evidence>
<dbReference type="PROSITE" id="PS50010">
    <property type="entry name" value="DH_2"/>
    <property type="match status" value="1"/>
</dbReference>
<dbReference type="InterPro" id="IPR011993">
    <property type="entry name" value="PH-like_dom_sf"/>
</dbReference>
<dbReference type="InterPro" id="IPR000261">
    <property type="entry name" value="EH_dom"/>
</dbReference>
<dbReference type="SMART" id="SM00233">
    <property type="entry name" value="PH"/>
    <property type="match status" value="1"/>
</dbReference>
<dbReference type="PROSITE" id="PS50222">
    <property type="entry name" value="EF_HAND_2"/>
    <property type="match status" value="1"/>
</dbReference>
<dbReference type="PROSITE" id="PS51082">
    <property type="entry name" value="WH2"/>
    <property type="match status" value="1"/>
</dbReference>
<dbReference type="VEuPathDB" id="FungiDB:TREMEDRAFT_74832"/>
<proteinExistence type="predicted"/>
<dbReference type="GO" id="GO:0003779">
    <property type="term" value="F:actin binding"/>
    <property type="evidence" value="ECO:0007669"/>
    <property type="project" value="InterPro"/>
</dbReference>
<reference evidence="14 15" key="1">
    <citation type="submission" date="2016-06" db="EMBL/GenBank/DDBJ databases">
        <title>Evolution of pathogenesis and genome organization in the Tremellales.</title>
        <authorList>
            <person name="Cuomo C."/>
            <person name="Litvintseva A."/>
            <person name="Heitman J."/>
            <person name="Chen Y."/>
            <person name="Sun S."/>
            <person name="Springer D."/>
            <person name="Dromer F."/>
            <person name="Young S."/>
            <person name="Zeng Q."/>
            <person name="Chapman S."/>
            <person name="Gujja S."/>
            <person name="Saif S."/>
            <person name="Birren B."/>
        </authorList>
    </citation>
    <scope>NUCLEOTIDE SEQUENCE [LARGE SCALE GENOMIC DNA]</scope>
    <source>
        <strain evidence="14 15">ATCC 28783</strain>
    </source>
</reference>
<dbReference type="InterPro" id="IPR001331">
    <property type="entry name" value="GDS_CDC24_CS"/>
</dbReference>
<feature type="compositionally biased region" description="Basic and acidic residues" evidence="7">
    <location>
        <begin position="791"/>
        <end position="827"/>
    </location>
</feature>
<dbReference type="Gene3D" id="1.10.238.10">
    <property type="entry name" value="EF-hand"/>
    <property type="match status" value="1"/>
</dbReference>
<dbReference type="Pfam" id="PF00018">
    <property type="entry name" value="SH3_1"/>
    <property type="match status" value="2"/>
</dbReference>
<feature type="domain" description="EF-hand" evidence="12">
    <location>
        <begin position="222"/>
        <end position="257"/>
    </location>
</feature>
<dbReference type="SMART" id="SM00325">
    <property type="entry name" value="RhoGEF"/>
    <property type="match status" value="1"/>
</dbReference>
<dbReference type="SMART" id="SM00326">
    <property type="entry name" value="SH3"/>
    <property type="match status" value="2"/>
</dbReference>
<feature type="domain" description="EH" evidence="11">
    <location>
        <begin position="223"/>
        <end position="327"/>
    </location>
</feature>
<feature type="compositionally biased region" description="Low complexity" evidence="7">
    <location>
        <begin position="900"/>
        <end position="911"/>
    </location>
</feature>
<dbReference type="PROSITE" id="PS00741">
    <property type="entry name" value="DH_1"/>
    <property type="match status" value="1"/>
</dbReference>
<name>A0A4Q1BPV1_TREME</name>
<dbReference type="Gene3D" id="2.30.30.40">
    <property type="entry name" value="SH3 Domains"/>
    <property type="match status" value="2"/>
</dbReference>
<feature type="region of interest" description="Disordered" evidence="7">
    <location>
        <begin position="1068"/>
        <end position="1124"/>
    </location>
</feature>
<feature type="compositionally biased region" description="Polar residues" evidence="7">
    <location>
        <begin position="51"/>
        <end position="87"/>
    </location>
</feature>
<protein>
    <recommendedName>
        <fullName evidence="2">Actin cytoskeleton-regulatory complex protein PAN1</fullName>
    </recommendedName>
    <alternativeName>
        <fullName evidence="3">Actin cytoskeleton-regulatory complex protein pan1</fullName>
    </alternativeName>
</protein>
<feature type="compositionally biased region" description="Low complexity" evidence="7">
    <location>
        <begin position="1570"/>
        <end position="1587"/>
    </location>
</feature>
<feature type="region of interest" description="Disordered" evidence="7">
    <location>
        <begin position="1344"/>
        <end position="1412"/>
    </location>
</feature>
<dbReference type="InterPro" id="IPR001849">
    <property type="entry name" value="PH_domain"/>
</dbReference>
<feature type="region of interest" description="Disordered" evidence="7">
    <location>
        <begin position="989"/>
        <end position="1040"/>
    </location>
</feature>
<keyword evidence="15" id="KW-1185">Reference proteome</keyword>
<dbReference type="InterPro" id="IPR051480">
    <property type="entry name" value="Endocytic_GEF_Adapter"/>
</dbReference>
<dbReference type="SUPFAM" id="SSF50729">
    <property type="entry name" value="PH domain-like"/>
    <property type="match status" value="1"/>
</dbReference>
<dbReference type="EMBL" id="SDIL01000027">
    <property type="protein sequence ID" value="RXK39792.1"/>
    <property type="molecule type" value="Genomic_DNA"/>
</dbReference>
<feature type="compositionally biased region" description="Basic and acidic residues" evidence="7">
    <location>
        <begin position="668"/>
        <end position="700"/>
    </location>
</feature>
<feature type="region of interest" description="Disordered" evidence="7">
    <location>
        <begin position="1"/>
        <end position="133"/>
    </location>
</feature>
<feature type="compositionally biased region" description="Basic and acidic residues" evidence="7">
    <location>
        <begin position="1350"/>
        <end position="1374"/>
    </location>
</feature>
<organism evidence="14 15">
    <name type="scientific">Tremella mesenterica</name>
    <name type="common">Jelly fungus</name>
    <dbReference type="NCBI Taxonomy" id="5217"/>
    <lineage>
        <taxon>Eukaryota</taxon>
        <taxon>Fungi</taxon>
        <taxon>Dikarya</taxon>
        <taxon>Basidiomycota</taxon>
        <taxon>Agaricomycotina</taxon>
        <taxon>Tremellomycetes</taxon>
        <taxon>Tremellales</taxon>
        <taxon>Tremellaceae</taxon>
        <taxon>Tremella</taxon>
    </lineage>
</organism>
<dbReference type="GO" id="GO:0035025">
    <property type="term" value="P:positive regulation of Rho protein signal transduction"/>
    <property type="evidence" value="ECO:0007669"/>
    <property type="project" value="TreeGrafter"/>
</dbReference>
<sequence>MQPWQQQQQQQQYPYNAFPPQPTGFQPQPTGYLQSAQTGFRPPPQQQLPQGNLSFLNQPPPQQTNLSFLNQPPSSFRPSGLNPQQTGFPGGGASGLSSQPTGYPGGGASGLLPQQTGFPGGGVSGLLPQQTGFQPGLLSQPTGLMPQQTGFLRAQPTGFYDTRLQTMTQSFMPSNLSQPFAPSGVPQFNPTPNAQPLTQAFQSLLQNPSVKTPKVPWALSRQEKKDYDQIFRAWDVKGDGFITGEMAREVFGQSGLGQDDLMKVWYVFFRMTDRESLTRRNLSDVSNRGKLNLPEFHVAMGLIYRALNGNDIPDTLPEELVPASMRDIDTTVNFMRDLLKHESSARSNASSPSYGSSIPGPASKDATMYKHDDNRPSGYKPSSRHLDRKSVRYAGEESAAEIGDIRRQLANTSALLDQRNDEYSRRSAEDEELEAEKEDIRRRVRRIQEDIEYVSKGRKTVEKDEERRKLEREMLFLMHEKLPELERKENQREEDKRREERAGVRARDKRNESHGRYGYEDDRGSDWLRGSYDRRDRSRERERDRDRDNYHNDRDRNHDRYDRRDSDGYGRSSERSRDREYDRNGSRDSRPRSPPAVRSPPPAPPAPSIAAPPPPPAPTSTAAAPSTKNMTPEQRSAFIREQAQKRIQDRLRALGVESAPPEQPVVDKSVEERLEREKKEAEAKSASAEKDLEAREEARRQRLGLSTPSVSTESPTTPVSTAPPPPAPPASRAPASPAPLRSAMKKPAAPPAPPSRKGPPAPVTRAPAVSAPPAPPAPVAASRPDEDPEEVELRQREEARQKAIADRRARLAQLEKEEEEERKKEEALLAARQSRQTVASPIKPPVAPPAPAPPEAPAPSHAASNEGSYNPFRKPGAAATPGASSTPVASGGGFNPFFKPQATPAAASPPSDAAPPPQPPTPPAPPPQTAPTASATSFAPSSRSTPVQKEDEWDVIQEKEEADSDSDSDSDYAHSRNKRGALASALFGGILGGVTSPSTSRPSSTAPASAPPPPPPPPAPAPPAALANLGGGDPTAGRGALLSAITGGAKLRKAQTVDKSIVQGAGAVLGDAAPPSHINTTPSLPSPTRTSASVAKDLPSQNNFDAKNAPMEDHQDRENGDEDEYKLRNLNRQSVDWYAGLAADVHANGNGYDGSGLSSTAEEEEVKENGHAGDELDEFDLTKTIRVRSMYAYEGQRDVDLSFKENVVIEAHPAKDASSDWWYGTLINEAKTGWFPHSYVEEIHAVQAKALYPYEGTTPEELPFLADDILLVVDHSEPDWWKVEKAGTIFLVPASYMTLMGNPSNNHFATSSLSRSRSPSILSVSSSSSSDSVLSFWSSDASSMSDLESNEERQEEKRLKDEEKKRREIERSKIMDAAGLKLRREPPGVPIRPSERTRRRPPPAPGREKVDHYHNSLPSHTIGGADLVLAQPGNNATVDVIGLDMNRDGNVSKGGSRRAAPAIPLRPTSMFVTVTDVRNSHRNRLSDSQIHAQTPSIQVKDVDERTFDTRQETSVDETNTALLKYTDDSGKINQQQDQLEGQATQDAYARYEKYLASTLSAPSPRRPRSNSRLSIQTTGTPTLTTLGDRVTSPPSHLTQSRLTGLLAWMKTTSADRKSPLPMISGPISLDENHLSHTVQGVDDGDGNQDRDVGDAERGRKEGEVGKTWSSLVEKDLLDSMSERERKRQEAIFEFIATEIGYNRDLQVVVEVFYAGLMTRIPDHLETIFTNIQDLLLTNTGFLSALEQRQKSCRLYVDTIGDILEEWMPAMGGYMTYCVNQHRAARELIVLRESDEGLAGWLDKMREEEGLVRGLDLSSFLLIPMQRITRYPLLLKQILHYTEPDQDISSVERALRIVESIVARINEGIREVEGQETLKMLSEDLWVGGEGRLDLTAPTTFLGPRRLLKEGQVTKAKSGRKLTVVLCNDILVLIESRNLYRMPIPLHEVSLRHAKDDSFALKVDYRRGDDTIRLRATSARQAQEWVQLITAARTRAIEARRNGGGVEYPM</sequence>
<feature type="compositionally biased region" description="Low complexity" evidence="7">
    <location>
        <begin position="705"/>
        <end position="720"/>
    </location>
</feature>
<feature type="domain" description="WH2" evidence="13">
    <location>
        <begin position="1037"/>
        <end position="1054"/>
    </location>
</feature>
<comment type="caution">
    <text evidence="14">The sequence shown here is derived from an EMBL/GenBank/DDBJ whole genome shotgun (WGS) entry which is preliminary data.</text>
</comment>